<dbReference type="GO" id="GO:0019212">
    <property type="term" value="F:phosphatase inhibitor activity"/>
    <property type="evidence" value="ECO:0007669"/>
    <property type="project" value="TreeGrafter"/>
</dbReference>
<dbReference type="CTD" id="37924"/>
<dbReference type="Proteomes" id="UP000515204">
    <property type="component" value="Unplaced"/>
</dbReference>
<name>A0A6P3XLP9_DINQU</name>
<gene>
    <name evidence="6" type="primary">LOC106746835</name>
</gene>
<dbReference type="Gene3D" id="1.10.287.370">
    <property type="match status" value="1"/>
</dbReference>
<dbReference type="PANTHER" id="PTHR15111:SF0">
    <property type="entry name" value="UNCONVENTIONAL PREFOLDIN RPB5 INTERACTOR 1"/>
    <property type="match status" value="1"/>
</dbReference>
<dbReference type="GO" id="GO:0003682">
    <property type="term" value="F:chromatin binding"/>
    <property type="evidence" value="ECO:0007669"/>
    <property type="project" value="TreeGrafter"/>
</dbReference>
<evidence type="ECO:0000256" key="3">
    <source>
        <dbReference type="ARBA" id="ARBA00038295"/>
    </source>
</evidence>
<dbReference type="SUPFAM" id="SSF46579">
    <property type="entry name" value="Prefoldin"/>
    <property type="match status" value="1"/>
</dbReference>
<dbReference type="InterPro" id="IPR004127">
    <property type="entry name" value="Prefoldin_subunit_alpha"/>
</dbReference>
<dbReference type="CDD" id="cd23159">
    <property type="entry name" value="Prefoldin_URI1"/>
    <property type="match status" value="1"/>
</dbReference>
<dbReference type="GO" id="GO:0003714">
    <property type="term" value="F:transcription corepressor activity"/>
    <property type="evidence" value="ECO:0007669"/>
    <property type="project" value="TreeGrafter"/>
</dbReference>
<feature type="compositionally biased region" description="Acidic residues" evidence="4">
    <location>
        <begin position="220"/>
        <end position="241"/>
    </location>
</feature>
<dbReference type="AlphaFoldDB" id="A0A6P3XLP9"/>
<dbReference type="KEGG" id="dqu:106746835"/>
<dbReference type="OrthoDB" id="21413at2759"/>
<feature type="compositionally biased region" description="Low complexity" evidence="4">
    <location>
        <begin position="304"/>
        <end position="320"/>
    </location>
</feature>
<feature type="compositionally biased region" description="Basic and acidic residues" evidence="4">
    <location>
        <begin position="349"/>
        <end position="365"/>
    </location>
</feature>
<accession>A0A6P3XLP9</accession>
<evidence type="ECO:0000313" key="6">
    <source>
        <dbReference type="RefSeq" id="XP_014479391.1"/>
    </source>
</evidence>
<proteinExistence type="inferred from homology"/>
<dbReference type="PANTHER" id="PTHR15111">
    <property type="entry name" value="RNA POLYMERASE II SUBUNIT 5-MEDIATING PROTEIN NNX3"/>
    <property type="match status" value="1"/>
</dbReference>
<dbReference type="InterPro" id="IPR052255">
    <property type="entry name" value="RNA_pol_II_subunit5-mediator"/>
</dbReference>
<feature type="compositionally biased region" description="Polar residues" evidence="4">
    <location>
        <begin position="262"/>
        <end position="299"/>
    </location>
</feature>
<reference evidence="6" key="1">
    <citation type="submission" date="2025-08" db="UniProtKB">
        <authorList>
            <consortium name="RefSeq"/>
        </authorList>
    </citation>
    <scope>IDENTIFICATION</scope>
</reference>
<keyword evidence="5" id="KW-1185">Reference proteome</keyword>
<dbReference type="Pfam" id="PF02996">
    <property type="entry name" value="Prefoldin"/>
    <property type="match status" value="1"/>
</dbReference>
<keyword evidence="2" id="KW-0539">Nucleus</keyword>
<protein>
    <submittedName>
        <fullName evidence="6">Unconventional prefoldin RPB5 interactor</fullName>
    </submittedName>
</protein>
<dbReference type="RefSeq" id="XP_014479391.1">
    <property type="nucleotide sequence ID" value="XM_014623905.1"/>
</dbReference>
<comment type="subcellular location">
    <subcellularLocation>
        <location evidence="1">Nucleus</location>
    </subcellularLocation>
</comment>
<dbReference type="GeneID" id="106746835"/>
<evidence type="ECO:0000256" key="1">
    <source>
        <dbReference type="ARBA" id="ARBA00004123"/>
    </source>
</evidence>
<sequence length="484" mass="56099">MDNTVTIAASMKSEQIQKQQMLNNWLRERLELNQKELNTWIDKKKQLEKVIEGLREFPLSVSEKCMVPISKLAFMKGKLIHTNEILACLGDGYFAKYSASQAIALCNRRISYIDETLRRLENERMLYDARLLLSAEHDVFGEQDKKDIFEHLDEDELAEWRIQHRQHEKEYRQKLSELKEKEKTNTCTEEELFKRLDELELEEELEDEMNRLEAERQEFYADDLEEGEVYDESEEDDESDSDPITVEMLQEELKRLKDIQANKVTNDTSNISNSCDATQDETLSTNSTESIQPDVNSTEEALKESSSTESEYTSKSTDGTDTTRRKKKVSFVELNDQSNAGDKPSILEVKQDYSVEQDDTHNEDNDDDIRIEFLHSTHVPNIPEPNNTEIQSPADIYKIFSVPIKPILKRSPNDMFSNQAVPPLREDSSTDTEDESSGVKPSAYDFVIKNIQEKKVTTSFDNTVEKKNIRPVSRFKMERVRSAK</sequence>
<evidence type="ECO:0000256" key="4">
    <source>
        <dbReference type="SAM" id="MobiDB-lite"/>
    </source>
</evidence>
<dbReference type="InterPro" id="IPR009053">
    <property type="entry name" value="Prefoldin"/>
</dbReference>
<dbReference type="GO" id="GO:0000122">
    <property type="term" value="P:negative regulation of transcription by RNA polymerase II"/>
    <property type="evidence" value="ECO:0007669"/>
    <property type="project" value="TreeGrafter"/>
</dbReference>
<evidence type="ECO:0000313" key="5">
    <source>
        <dbReference type="Proteomes" id="UP000515204"/>
    </source>
</evidence>
<feature type="region of interest" description="Disordered" evidence="4">
    <location>
        <begin position="218"/>
        <end position="246"/>
    </location>
</feature>
<organism evidence="5 6">
    <name type="scientific">Dinoponera quadriceps</name>
    <name type="common">South American ant</name>
    <dbReference type="NCBI Taxonomy" id="609295"/>
    <lineage>
        <taxon>Eukaryota</taxon>
        <taxon>Metazoa</taxon>
        <taxon>Ecdysozoa</taxon>
        <taxon>Arthropoda</taxon>
        <taxon>Hexapoda</taxon>
        <taxon>Insecta</taxon>
        <taxon>Pterygota</taxon>
        <taxon>Neoptera</taxon>
        <taxon>Endopterygota</taxon>
        <taxon>Hymenoptera</taxon>
        <taxon>Apocrita</taxon>
        <taxon>Aculeata</taxon>
        <taxon>Formicoidea</taxon>
        <taxon>Formicidae</taxon>
        <taxon>Ponerinae</taxon>
        <taxon>Ponerini</taxon>
        <taxon>Dinoponera</taxon>
    </lineage>
</organism>
<feature type="region of interest" description="Disordered" evidence="4">
    <location>
        <begin position="261"/>
        <end position="365"/>
    </location>
</feature>
<evidence type="ECO:0000256" key="2">
    <source>
        <dbReference type="ARBA" id="ARBA00023242"/>
    </source>
</evidence>
<comment type="similarity">
    <text evidence="3">Belongs to the RNA polymerase II subunit 5-mediating protein family.</text>
</comment>
<dbReference type="GO" id="GO:0005634">
    <property type="term" value="C:nucleus"/>
    <property type="evidence" value="ECO:0007669"/>
    <property type="project" value="UniProtKB-SubCell"/>
</dbReference>
<feature type="region of interest" description="Disordered" evidence="4">
    <location>
        <begin position="411"/>
        <end position="441"/>
    </location>
</feature>